<dbReference type="InterPro" id="IPR011051">
    <property type="entry name" value="RmlC_Cupin_sf"/>
</dbReference>
<comment type="caution">
    <text evidence="1">The sequence shown here is derived from an EMBL/GenBank/DDBJ whole genome shotgun (WGS) entry which is preliminary data.</text>
</comment>
<dbReference type="PANTHER" id="PTHR36156:SF3">
    <property type="entry name" value="CUPIN 2 CONSERVED BARREL DOMAIN-CONTAINING PROTEIN"/>
    <property type="match status" value="1"/>
</dbReference>
<sequence>MTSNNIPDPQRFITASDESGESYFSNAEAISLSAAGTLGSAKTRLAYTSDGQISEGMLKGGHDLQRYQAELSGDAPLVRSDGGTNVWVIDTPPASKSPLHSTASLDYVIQVSGTIELSMSNGDTRTLYPGDIAIQRGTLHVWSNPSTTEWSRLVGVMTGMGEQRG</sequence>
<dbReference type="Gene3D" id="2.60.120.10">
    <property type="entry name" value="Jelly Rolls"/>
    <property type="match status" value="1"/>
</dbReference>
<organism evidence="1 2">
    <name type="scientific">Conoideocrella luteorostrata</name>
    <dbReference type="NCBI Taxonomy" id="1105319"/>
    <lineage>
        <taxon>Eukaryota</taxon>
        <taxon>Fungi</taxon>
        <taxon>Dikarya</taxon>
        <taxon>Ascomycota</taxon>
        <taxon>Pezizomycotina</taxon>
        <taxon>Sordariomycetes</taxon>
        <taxon>Hypocreomycetidae</taxon>
        <taxon>Hypocreales</taxon>
        <taxon>Clavicipitaceae</taxon>
        <taxon>Conoideocrella</taxon>
    </lineage>
</organism>
<evidence type="ECO:0000313" key="1">
    <source>
        <dbReference type="EMBL" id="KAK2594845.1"/>
    </source>
</evidence>
<dbReference type="AlphaFoldDB" id="A0AAJ0CKP3"/>
<dbReference type="InterPro" id="IPR014710">
    <property type="entry name" value="RmlC-like_jellyroll"/>
</dbReference>
<dbReference type="PANTHER" id="PTHR36156">
    <property type="entry name" value="SLR2101 PROTEIN"/>
    <property type="match status" value="1"/>
</dbReference>
<accession>A0AAJ0CKP3</accession>
<name>A0AAJ0CKP3_9HYPO</name>
<dbReference type="SUPFAM" id="SSF51182">
    <property type="entry name" value="RmlC-like cupins"/>
    <property type="match status" value="1"/>
</dbReference>
<protein>
    <submittedName>
        <fullName evidence="1">Uncharacterized protein</fullName>
    </submittedName>
</protein>
<evidence type="ECO:0000313" key="2">
    <source>
        <dbReference type="Proteomes" id="UP001251528"/>
    </source>
</evidence>
<dbReference type="InterPro" id="IPR047142">
    <property type="entry name" value="OryJ/VirC-like"/>
</dbReference>
<proteinExistence type="predicted"/>
<reference evidence="1" key="1">
    <citation type="submission" date="2023-06" db="EMBL/GenBank/DDBJ databases">
        <title>Conoideocrella luteorostrata (Hypocreales: Clavicipitaceae), a potential biocontrol fungus for elongate hemlock scale in United States Christmas tree production areas.</title>
        <authorList>
            <person name="Barrett H."/>
            <person name="Lovett B."/>
            <person name="Macias A.M."/>
            <person name="Stajich J.E."/>
            <person name="Kasson M.T."/>
        </authorList>
    </citation>
    <scope>NUCLEOTIDE SEQUENCE</scope>
    <source>
        <strain evidence="1">ARSEF 14590</strain>
    </source>
</reference>
<dbReference type="CDD" id="cd02231">
    <property type="entry name" value="cupin_BLL6423-like"/>
    <property type="match status" value="1"/>
</dbReference>
<gene>
    <name evidence="1" type="ORF">QQS21_007432</name>
</gene>
<dbReference type="Proteomes" id="UP001251528">
    <property type="component" value="Unassembled WGS sequence"/>
</dbReference>
<keyword evidence="2" id="KW-1185">Reference proteome</keyword>
<dbReference type="EMBL" id="JASWJB010000153">
    <property type="protein sequence ID" value="KAK2594845.1"/>
    <property type="molecule type" value="Genomic_DNA"/>
</dbReference>